<evidence type="ECO:0000256" key="3">
    <source>
        <dbReference type="ARBA" id="ARBA00022833"/>
    </source>
</evidence>
<reference evidence="6 7" key="1">
    <citation type="journal article" date="2012" name="BMC Genomics">
        <title>Comparative genomics of the white-rot fungi, Phanerochaete carnosa and P. chrysosporium, to elucidate the genetic basis of the distinct wood types they colonize.</title>
        <authorList>
            <person name="Suzuki H."/>
            <person name="MacDonald J."/>
            <person name="Syed K."/>
            <person name="Salamov A."/>
            <person name="Hori C."/>
            <person name="Aerts A."/>
            <person name="Henrissat B."/>
            <person name="Wiebenga A."/>
            <person name="vanKuyk P.A."/>
            <person name="Barry K."/>
            <person name="Lindquist E."/>
            <person name="LaButti K."/>
            <person name="Lapidus A."/>
            <person name="Lucas S."/>
            <person name="Coutinho P."/>
            <person name="Gong Y."/>
            <person name="Samejima M."/>
            <person name="Mahadevan R."/>
            <person name="Abou-Zaid M."/>
            <person name="de Vries R.P."/>
            <person name="Igarashi K."/>
            <person name="Yadav J.S."/>
            <person name="Grigoriev I.V."/>
            <person name="Master E.R."/>
        </authorList>
    </citation>
    <scope>NUCLEOTIDE SEQUENCE [LARGE SCALE GENOMIC DNA]</scope>
    <source>
        <strain evidence="6 7">HHB-10118-sp</strain>
    </source>
</reference>
<organism evidence="6 7">
    <name type="scientific">Phanerochaete carnosa (strain HHB-10118-sp)</name>
    <name type="common">White-rot fungus</name>
    <name type="synonym">Peniophora carnosa</name>
    <dbReference type="NCBI Taxonomy" id="650164"/>
    <lineage>
        <taxon>Eukaryota</taxon>
        <taxon>Fungi</taxon>
        <taxon>Dikarya</taxon>
        <taxon>Basidiomycota</taxon>
        <taxon>Agaricomycotina</taxon>
        <taxon>Agaricomycetes</taxon>
        <taxon>Polyporales</taxon>
        <taxon>Phanerochaetaceae</taxon>
        <taxon>Phanerochaete</taxon>
    </lineage>
</organism>
<dbReference type="HOGENOM" id="CLU_725833_0_0_1"/>
<keyword evidence="3" id="KW-0862">Zinc</keyword>
<keyword evidence="1" id="KW-0479">Metal-binding</keyword>
<accession>K5UTH6</accession>
<dbReference type="Pfam" id="PF01753">
    <property type="entry name" value="zf-MYND"/>
    <property type="match status" value="1"/>
</dbReference>
<dbReference type="PROSITE" id="PS50865">
    <property type="entry name" value="ZF_MYND_2"/>
    <property type="match status" value="1"/>
</dbReference>
<dbReference type="AlphaFoldDB" id="K5UTH6"/>
<dbReference type="KEGG" id="pco:PHACADRAFT_175644"/>
<dbReference type="EMBL" id="JH930474">
    <property type="protein sequence ID" value="EKM53256.1"/>
    <property type="molecule type" value="Genomic_DNA"/>
</dbReference>
<keyword evidence="2 4" id="KW-0863">Zinc-finger</keyword>
<evidence type="ECO:0000256" key="1">
    <source>
        <dbReference type="ARBA" id="ARBA00022723"/>
    </source>
</evidence>
<proteinExistence type="predicted"/>
<dbReference type="Proteomes" id="UP000008370">
    <property type="component" value="Unassembled WGS sequence"/>
</dbReference>
<evidence type="ECO:0000256" key="2">
    <source>
        <dbReference type="ARBA" id="ARBA00022771"/>
    </source>
</evidence>
<evidence type="ECO:0000256" key="4">
    <source>
        <dbReference type="PROSITE-ProRule" id="PRU00134"/>
    </source>
</evidence>
<dbReference type="InterPro" id="IPR002893">
    <property type="entry name" value="Znf_MYND"/>
</dbReference>
<sequence length="381" mass="42758">MPTSTFPHDLVVDVHDLSATIILDCYARLDRQFNTLRLLEVNHDSTPGVTFADLSDVLPEWKACTKDKICYILQEEHRQTKESLTLDTFARGLPKSVRTPTGRQPTGIELEDAYWRCRIHSHRYGLTYTAQEIIASLPPTAKLLVRTADGSQSYVDPREGTQIAHFEDPCPLSAPLRVSINRSQIGIKGVVPWPWLIFGQRIAQTGGHGTGGEHFALEREAHYYHEVLMKYACSWALPTAVPKITLENMRQKCEQIEAGKCHGASVNNTALDALDEPPHRAFYRAALSKWAEEIEGPKPERRPPGSIFLDFVKTFGEELRDMVLVRLAGAASGNDDFCKHCGKDGASSRCSGCRAAYYCNAHCQRAGWRCHRVWCGKPRIR</sequence>
<dbReference type="OrthoDB" id="432970at2759"/>
<dbReference type="GO" id="GO:0008270">
    <property type="term" value="F:zinc ion binding"/>
    <property type="evidence" value="ECO:0007669"/>
    <property type="project" value="UniProtKB-KW"/>
</dbReference>
<protein>
    <recommendedName>
        <fullName evidence="5">MYND-type domain-containing protein</fullName>
    </recommendedName>
</protein>
<dbReference type="SUPFAM" id="SSF144232">
    <property type="entry name" value="HIT/MYND zinc finger-like"/>
    <property type="match status" value="1"/>
</dbReference>
<dbReference type="InParanoid" id="K5UTH6"/>
<gene>
    <name evidence="6" type="ORF">PHACADRAFT_175644</name>
</gene>
<dbReference type="STRING" id="650164.K5UTH6"/>
<name>K5UTH6_PHACS</name>
<dbReference type="Gene3D" id="6.10.140.2220">
    <property type="match status" value="1"/>
</dbReference>
<dbReference type="PROSITE" id="PS01360">
    <property type="entry name" value="ZF_MYND_1"/>
    <property type="match status" value="1"/>
</dbReference>
<evidence type="ECO:0000313" key="7">
    <source>
        <dbReference type="Proteomes" id="UP000008370"/>
    </source>
</evidence>
<dbReference type="RefSeq" id="XP_007397949.1">
    <property type="nucleotide sequence ID" value="XM_007397887.1"/>
</dbReference>
<evidence type="ECO:0000259" key="5">
    <source>
        <dbReference type="PROSITE" id="PS50865"/>
    </source>
</evidence>
<keyword evidence="7" id="KW-1185">Reference proteome</keyword>
<feature type="domain" description="MYND-type" evidence="5">
    <location>
        <begin position="338"/>
        <end position="375"/>
    </location>
</feature>
<evidence type="ECO:0000313" key="6">
    <source>
        <dbReference type="EMBL" id="EKM53256.1"/>
    </source>
</evidence>
<dbReference type="GeneID" id="18909727"/>